<reference evidence="1 2" key="1">
    <citation type="submission" date="2011-09" db="EMBL/GenBank/DDBJ databases">
        <title>The draft genome of Methylobacterium extorquens DSM 13060.</title>
        <authorList>
            <consortium name="US DOE Joint Genome Institute (JGI-PGF)"/>
            <person name="Lucas S."/>
            <person name="Han J."/>
            <person name="Lapidus A."/>
            <person name="Cheng J.-F."/>
            <person name="Goodwin L."/>
            <person name="Pitluck S."/>
            <person name="Peters L."/>
            <person name="Land M.L."/>
            <person name="Hauser L."/>
            <person name="Koskimaki J."/>
            <person name="Halonen O."/>
            <person name="Pirttila A."/>
            <person name="Frank C."/>
            <person name="Woyke T.J."/>
        </authorList>
    </citation>
    <scope>NUCLEOTIDE SEQUENCE [LARGE SCALE GENOMIC DNA]</scope>
    <source>
        <strain evidence="1 2">DSM 13060</strain>
    </source>
</reference>
<organism evidence="1 2">
    <name type="scientific">Methylorubrum extorquens DSM 13060</name>
    <dbReference type="NCBI Taxonomy" id="882800"/>
    <lineage>
        <taxon>Bacteria</taxon>
        <taxon>Pseudomonadati</taxon>
        <taxon>Pseudomonadota</taxon>
        <taxon>Alphaproteobacteria</taxon>
        <taxon>Hyphomicrobiales</taxon>
        <taxon>Methylobacteriaceae</taxon>
        <taxon>Methylorubrum</taxon>
    </lineage>
</organism>
<accession>H1KV93</accession>
<evidence type="ECO:0000313" key="2">
    <source>
        <dbReference type="Proteomes" id="UP000004382"/>
    </source>
</evidence>
<protein>
    <submittedName>
        <fullName evidence="1">Uncharacterized protein</fullName>
    </submittedName>
</protein>
<dbReference type="AlphaFoldDB" id="H1KV93"/>
<feature type="non-terminal residue" evidence="1">
    <location>
        <position position="1"/>
    </location>
</feature>
<dbReference type="EMBL" id="AGJK01000470">
    <property type="protein sequence ID" value="EHP75560.1"/>
    <property type="molecule type" value="Genomic_DNA"/>
</dbReference>
<name>H1KV93_METEX</name>
<dbReference type="Proteomes" id="UP000004382">
    <property type="component" value="Unassembled WGS sequence"/>
</dbReference>
<sequence length="53" mass="5628">GAGGGRYAAVDREARLIVGECAVSLDSALDALCRTVRRRRETPEDLAALEGLQ</sequence>
<gene>
    <name evidence="1" type="ORF">MetexDRAFT_6556</name>
</gene>
<evidence type="ECO:0000313" key="1">
    <source>
        <dbReference type="EMBL" id="EHP75560.1"/>
    </source>
</evidence>
<comment type="caution">
    <text evidence="1">The sequence shown here is derived from an EMBL/GenBank/DDBJ whole genome shotgun (WGS) entry which is preliminary data.</text>
</comment>
<proteinExistence type="predicted"/>